<dbReference type="Gene3D" id="3.40.50.2300">
    <property type="match status" value="1"/>
</dbReference>
<protein>
    <recommendedName>
        <fullName evidence="2">Response regulatory domain-containing protein</fullName>
    </recommendedName>
</protein>
<evidence type="ECO:0000259" key="2">
    <source>
        <dbReference type="PROSITE" id="PS50110"/>
    </source>
</evidence>
<dbReference type="InterPro" id="IPR011006">
    <property type="entry name" value="CheY-like_superfamily"/>
</dbReference>
<keyword evidence="4" id="KW-1185">Reference proteome</keyword>
<gene>
    <name evidence="3" type="ORF">CYMTET_8839</name>
</gene>
<name>A0AAE0GSX9_9CHLO</name>
<reference evidence="3 4" key="1">
    <citation type="journal article" date="2015" name="Genome Biol. Evol.">
        <title>Comparative Genomics of a Bacterivorous Green Alga Reveals Evolutionary Causalities and Consequences of Phago-Mixotrophic Mode of Nutrition.</title>
        <authorList>
            <person name="Burns J.A."/>
            <person name="Paasch A."/>
            <person name="Narechania A."/>
            <person name="Kim E."/>
        </authorList>
    </citation>
    <scope>NUCLEOTIDE SEQUENCE [LARGE SCALE GENOMIC DNA]</scope>
    <source>
        <strain evidence="3 4">PLY_AMNH</strain>
    </source>
</reference>
<evidence type="ECO:0000313" key="4">
    <source>
        <dbReference type="Proteomes" id="UP001190700"/>
    </source>
</evidence>
<proteinExistence type="predicted"/>
<dbReference type="GO" id="GO:0004672">
    <property type="term" value="F:protein kinase activity"/>
    <property type="evidence" value="ECO:0007669"/>
    <property type="project" value="UniProtKB-ARBA"/>
</dbReference>
<dbReference type="InterPro" id="IPR036890">
    <property type="entry name" value="HATPase_C_sf"/>
</dbReference>
<organism evidence="3 4">
    <name type="scientific">Cymbomonas tetramitiformis</name>
    <dbReference type="NCBI Taxonomy" id="36881"/>
    <lineage>
        <taxon>Eukaryota</taxon>
        <taxon>Viridiplantae</taxon>
        <taxon>Chlorophyta</taxon>
        <taxon>Pyramimonadophyceae</taxon>
        <taxon>Pyramimonadales</taxon>
        <taxon>Pyramimonadaceae</taxon>
        <taxon>Cymbomonas</taxon>
    </lineage>
</organism>
<dbReference type="SUPFAM" id="SSF55874">
    <property type="entry name" value="ATPase domain of HSP90 chaperone/DNA topoisomerase II/histidine kinase"/>
    <property type="match status" value="1"/>
</dbReference>
<sequence length="651" mass="71786">MRRGGENHSAAPKLESAQAAAQLQEDTVWRELQVLQGCSMQDAVVFHCKVSSNGSAAPRFVYCSESSLEVIGVPNTDLLQDFQLFTSMIDEGYLQDWQDRFARIILTGDELEWTAKLKSSAPLPYGPWVAIHITPRYGGADGSDSEDSIVDCFGFVYSCGEEQNLQKLKAEQYMYAADNTLMHFAQETFANIKCQLGVSQETVQTSGDSERCQNLRRLIANIQAGSTRGEADRELRAALNEISDGTYHPQETNLSCMDFVVIFAQKFGLQATLPPRECAGLGIKLDPVLMSTVLNNLVSNALKYGGTDVKPQLSVSWAQHYTTVFVKLWNAPGDNHQEFMRASECGLPTGSDQEPSTQRFSLGIGIQTIQKCMAATSWALSHVVDHKGTTFQVAMPRAALVGYSLRGQPSIARLQVCDSNPPLPETLPPAASAETVRVPSSKPAVAKSATGASFPSTVKIAVLDDSAMLRAMYAAGLRKTRVKQFYVMGASLDEISRFPDFVMQEQVDMVILDQDLSEVVPSAGKLDVHGTVVMRELVSRGFRGICITRTADDSEKMRSTYLESGFDFVLSKREAFHTQLPRVWRACGHLLELRRLLAVQPVTMEIKPDGRHVIQAVPNTKTVSNWFANAGKTSENLWEEAFWSETPKLKT</sequence>
<keyword evidence="1" id="KW-0597">Phosphoprotein</keyword>
<dbReference type="EMBL" id="LGRX02002766">
    <property type="protein sequence ID" value="KAK3283463.1"/>
    <property type="molecule type" value="Genomic_DNA"/>
</dbReference>
<dbReference type="SUPFAM" id="SSF52172">
    <property type="entry name" value="CheY-like"/>
    <property type="match status" value="1"/>
</dbReference>
<dbReference type="GO" id="GO:0000160">
    <property type="term" value="P:phosphorelay signal transduction system"/>
    <property type="evidence" value="ECO:0007669"/>
    <property type="project" value="InterPro"/>
</dbReference>
<feature type="domain" description="Response regulatory" evidence="2">
    <location>
        <begin position="459"/>
        <end position="587"/>
    </location>
</feature>
<dbReference type="PROSITE" id="PS50110">
    <property type="entry name" value="RESPONSE_REGULATORY"/>
    <property type="match status" value="1"/>
</dbReference>
<comment type="caution">
    <text evidence="3">The sequence shown here is derived from an EMBL/GenBank/DDBJ whole genome shotgun (WGS) entry which is preliminary data.</text>
</comment>
<dbReference type="Proteomes" id="UP001190700">
    <property type="component" value="Unassembled WGS sequence"/>
</dbReference>
<evidence type="ECO:0000256" key="1">
    <source>
        <dbReference type="PROSITE-ProRule" id="PRU00169"/>
    </source>
</evidence>
<dbReference type="InterPro" id="IPR001789">
    <property type="entry name" value="Sig_transdc_resp-reg_receiver"/>
</dbReference>
<feature type="modified residue" description="4-aspartylphosphate" evidence="1">
    <location>
        <position position="513"/>
    </location>
</feature>
<evidence type="ECO:0000313" key="3">
    <source>
        <dbReference type="EMBL" id="KAK3283463.1"/>
    </source>
</evidence>
<accession>A0AAE0GSX9</accession>
<dbReference type="Gene3D" id="3.30.565.10">
    <property type="entry name" value="Histidine kinase-like ATPase, C-terminal domain"/>
    <property type="match status" value="1"/>
</dbReference>
<dbReference type="AlphaFoldDB" id="A0AAE0GSX9"/>